<keyword evidence="4" id="KW-1185">Reference proteome</keyword>
<gene>
    <name evidence="3" type="ORF">Cco03nite_80420</name>
</gene>
<dbReference type="AlphaFoldDB" id="A0A8J3PBW2"/>
<dbReference type="Pfam" id="PF13400">
    <property type="entry name" value="Tad"/>
    <property type="match status" value="1"/>
</dbReference>
<evidence type="ECO:0000259" key="2">
    <source>
        <dbReference type="Pfam" id="PF13400"/>
    </source>
</evidence>
<dbReference type="Proteomes" id="UP000630887">
    <property type="component" value="Unassembled WGS sequence"/>
</dbReference>
<name>A0A8J3PBW2_9ACTN</name>
<feature type="transmembrane region" description="Helical" evidence="1">
    <location>
        <begin position="12"/>
        <end position="33"/>
    </location>
</feature>
<accession>A0A8J3PBW2</accession>
<evidence type="ECO:0000256" key="1">
    <source>
        <dbReference type="SAM" id="Phobius"/>
    </source>
</evidence>
<evidence type="ECO:0000313" key="3">
    <source>
        <dbReference type="EMBL" id="GIG11342.1"/>
    </source>
</evidence>
<dbReference type="RefSeq" id="WP_203699294.1">
    <property type="nucleotide sequence ID" value="NZ_BAAALC010000046.1"/>
</dbReference>
<protein>
    <recommendedName>
        <fullName evidence="2">Putative Flp pilus-assembly TadG-like N-terminal domain-containing protein</fullName>
    </recommendedName>
</protein>
<organism evidence="3 4">
    <name type="scientific">Catellatospora coxensis</name>
    <dbReference type="NCBI Taxonomy" id="310354"/>
    <lineage>
        <taxon>Bacteria</taxon>
        <taxon>Bacillati</taxon>
        <taxon>Actinomycetota</taxon>
        <taxon>Actinomycetes</taxon>
        <taxon>Micromonosporales</taxon>
        <taxon>Micromonosporaceae</taxon>
        <taxon>Catellatospora</taxon>
    </lineage>
</organism>
<comment type="caution">
    <text evidence="3">The sequence shown here is derived from an EMBL/GenBank/DDBJ whole genome shotgun (WGS) entry which is preliminary data.</text>
</comment>
<dbReference type="EMBL" id="BONI01000129">
    <property type="protein sequence ID" value="GIG11342.1"/>
    <property type="molecule type" value="Genomic_DNA"/>
</dbReference>
<proteinExistence type="predicted"/>
<keyword evidence="1" id="KW-0812">Transmembrane</keyword>
<feature type="domain" description="Putative Flp pilus-assembly TadG-like N-terminal" evidence="2">
    <location>
        <begin position="10"/>
        <end position="57"/>
    </location>
</feature>
<keyword evidence="1" id="KW-1133">Transmembrane helix</keyword>
<dbReference type="InterPro" id="IPR028087">
    <property type="entry name" value="Tad_N"/>
</dbReference>
<evidence type="ECO:0000313" key="4">
    <source>
        <dbReference type="Proteomes" id="UP000630887"/>
    </source>
</evidence>
<keyword evidence="1" id="KW-0472">Membrane</keyword>
<sequence>MPLLNRRDRGAATTIVTILLAGGVLLGMTALVVDVGRLYVEREDLQSGADAAAMAVALDCARRNDPARDAECRAAAGTTSTYANSNAADGVSSYRYVCGSDSRLPTCTGAGQGNLTDCLGERPTDVSWAEVRTRTEVPGGSLILPPVFAQSLAGGYNGTTVEACARVGWGPPAGGFALTFSLCEYQDAVGAGDFVTGVPTAGDERVLHVHGHPDANPCNSGPSGSNLPGGFGWTDHNSSCLTTITGGTYGSDPGNGTPNDCKDDLTTLIDERRPVGIPIFEYVTNNGNNGVYTLRGFAAFVVTGYRLSGMSPRDRESWLSGGTPCNGNDDCVYGYFTNAVVEWTGSFGTSSSLGATVVKTIG</sequence>
<reference evidence="3 4" key="1">
    <citation type="submission" date="2021-01" db="EMBL/GenBank/DDBJ databases">
        <title>Whole genome shotgun sequence of Catellatospora coxensis NBRC 107359.</title>
        <authorList>
            <person name="Komaki H."/>
            <person name="Tamura T."/>
        </authorList>
    </citation>
    <scope>NUCLEOTIDE SEQUENCE [LARGE SCALE GENOMIC DNA]</scope>
    <source>
        <strain evidence="3 4">NBRC 107359</strain>
    </source>
</reference>